<dbReference type="Gene3D" id="2.40.160.10">
    <property type="entry name" value="Porin"/>
    <property type="match status" value="1"/>
</dbReference>
<accession>A0A318JGP6</accession>
<dbReference type="AlphaFoldDB" id="A0A318JGP6"/>
<evidence type="ECO:0000256" key="6">
    <source>
        <dbReference type="ARBA" id="ARBA00022729"/>
    </source>
</evidence>
<dbReference type="Pfam" id="PF13609">
    <property type="entry name" value="Porin_4"/>
    <property type="match status" value="1"/>
</dbReference>
<evidence type="ECO:0000256" key="8">
    <source>
        <dbReference type="ARBA" id="ARBA00023114"/>
    </source>
</evidence>
<evidence type="ECO:0000256" key="4">
    <source>
        <dbReference type="ARBA" id="ARBA00022452"/>
    </source>
</evidence>
<dbReference type="PANTHER" id="PTHR34501">
    <property type="entry name" value="PROTEIN YDDL-RELATED"/>
    <property type="match status" value="1"/>
</dbReference>
<dbReference type="CDD" id="cd00342">
    <property type="entry name" value="gram_neg_porins"/>
    <property type="match status" value="1"/>
</dbReference>
<evidence type="ECO:0000256" key="3">
    <source>
        <dbReference type="ARBA" id="ARBA00022448"/>
    </source>
</evidence>
<evidence type="ECO:0000256" key="1">
    <source>
        <dbReference type="ARBA" id="ARBA00004571"/>
    </source>
</evidence>
<comment type="subunit">
    <text evidence="2">Homotrimer.</text>
</comment>
<keyword evidence="7" id="KW-0406">Ion transport</keyword>
<protein>
    <submittedName>
        <fullName evidence="13">Putative porin</fullName>
    </submittedName>
</protein>
<reference evidence="13 14" key="1">
    <citation type="submission" date="2018-05" db="EMBL/GenBank/DDBJ databases">
        <title>Genomic Encyclopedia of Type Strains, Phase IV (KMG-IV): sequencing the most valuable type-strain genomes for metagenomic binning, comparative biology and taxonomic classification.</title>
        <authorList>
            <person name="Goeker M."/>
        </authorList>
    </citation>
    <scope>NUCLEOTIDE SEQUENCE [LARGE SCALE GENOMIC DNA]</scope>
    <source>
        <strain evidence="13 14">DSM 25134</strain>
    </source>
</reference>
<feature type="signal peptide" evidence="11">
    <location>
        <begin position="1"/>
        <end position="20"/>
    </location>
</feature>
<name>A0A318JGP6_9NEIS</name>
<evidence type="ECO:0000256" key="7">
    <source>
        <dbReference type="ARBA" id="ARBA00023065"/>
    </source>
</evidence>
<keyword evidence="5" id="KW-0812">Transmembrane</keyword>
<keyword evidence="4" id="KW-1134">Transmembrane beta strand</keyword>
<feature type="domain" description="Porin" evidence="12">
    <location>
        <begin position="7"/>
        <end position="320"/>
    </location>
</feature>
<keyword evidence="14" id="KW-1185">Reference proteome</keyword>
<evidence type="ECO:0000313" key="14">
    <source>
        <dbReference type="Proteomes" id="UP000248395"/>
    </source>
</evidence>
<dbReference type="RefSeq" id="WP_059285207.1">
    <property type="nucleotide sequence ID" value="NZ_LNQU01000018.1"/>
</dbReference>
<dbReference type="GO" id="GO:0015288">
    <property type="term" value="F:porin activity"/>
    <property type="evidence" value="ECO:0007669"/>
    <property type="project" value="UniProtKB-KW"/>
</dbReference>
<evidence type="ECO:0000256" key="10">
    <source>
        <dbReference type="ARBA" id="ARBA00023237"/>
    </source>
</evidence>
<keyword evidence="10" id="KW-0998">Cell outer membrane</keyword>
<gene>
    <name evidence="13" type="ORF">DFR38_11613</name>
</gene>
<evidence type="ECO:0000313" key="13">
    <source>
        <dbReference type="EMBL" id="PXX42903.1"/>
    </source>
</evidence>
<dbReference type="OrthoDB" id="6975458at2"/>
<evidence type="ECO:0000259" key="12">
    <source>
        <dbReference type="Pfam" id="PF13609"/>
    </source>
</evidence>
<feature type="chain" id="PRO_5016382094" evidence="11">
    <location>
        <begin position="21"/>
        <end position="340"/>
    </location>
</feature>
<comment type="subcellular location">
    <subcellularLocation>
        <location evidence="1">Cell outer membrane</location>
        <topology evidence="1">Multi-pass membrane protein</topology>
    </subcellularLocation>
</comment>
<dbReference type="InterPro" id="IPR023614">
    <property type="entry name" value="Porin_dom_sf"/>
</dbReference>
<dbReference type="GO" id="GO:0009279">
    <property type="term" value="C:cell outer membrane"/>
    <property type="evidence" value="ECO:0007669"/>
    <property type="project" value="UniProtKB-SubCell"/>
</dbReference>
<dbReference type="GO" id="GO:0046930">
    <property type="term" value="C:pore complex"/>
    <property type="evidence" value="ECO:0007669"/>
    <property type="project" value="UniProtKB-KW"/>
</dbReference>
<keyword evidence="8" id="KW-0626">Porin</keyword>
<evidence type="ECO:0000256" key="2">
    <source>
        <dbReference type="ARBA" id="ARBA00011233"/>
    </source>
</evidence>
<dbReference type="PANTHER" id="PTHR34501:SF9">
    <property type="entry name" value="MAJOR OUTER MEMBRANE PROTEIN P.IA"/>
    <property type="match status" value="1"/>
</dbReference>
<evidence type="ECO:0000256" key="5">
    <source>
        <dbReference type="ARBA" id="ARBA00022692"/>
    </source>
</evidence>
<keyword evidence="3" id="KW-0813">Transport</keyword>
<keyword evidence="9" id="KW-0472">Membrane</keyword>
<sequence>MQSKYIALAVMAACAGYAHADDAGVTISGFVRAGVLQYNGAANNAWGYTTNPAPVSTTNVAGRGQINFNGEENLGNGLSAIFQVNNRFSPTGSGYDEMGKQANTFASDDSFVGLKGSFGMIRAGKGTGNVEDGKFDYSVWAGPDNHLGWYYGVTGNNMVRYDLPGDLGGFYGGVQFSTDENKTSTSSGTNHYSVLAGFSGSNWTVSANYGASSNTTNSNATNINQLGSNRQLHLTANYKPIDALELAVEYQRNKLADDSVINATSLYAYYTIGNTQLGLQTGVRKDNSPALVQGTEKYVNLLLHYNLSKHTMAYVELSHDKPQAGGSARNGELIGLSKSF</sequence>
<comment type="caution">
    <text evidence="13">The sequence shown here is derived from an EMBL/GenBank/DDBJ whole genome shotgun (WGS) entry which is preliminary data.</text>
</comment>
<dbReference type="InterPro" id="IPR033900">
    <property type="entry name" value="Gram_neg_porin_domain"/>
</dbReference>
<evidence type="ECO:0000256" key="11">
    <source>
        <dbReference type="SAM" id="SignalP"/>
    </source>
</evidence>
<dbReference type="GO" id="GO:0006811">
    <property type="term" value="P:monoatomic ion transport"/>
    <property type="evidence" value="ECO:0007669"/>
    <property type="project" value="UniProtKB-KW"/>
</dbReference>
<evidence type="ECO:0000256" key="9">
    <source>
        <dbReference type="ARBA" id="ARBA00023136"/>
    </source>
</evidence>
<dbReference type="SUPFAM" id="SSF56935">
    <property type="entry name" value="Porins"/>
    <property type="match status" value="1"/>
</dbReference>
<dbReference type="InterPro" id="IPR050298">
    <property type="entry name" value="Gram-neg_bact_OMP"/>
</dbReference>
<proteinExistence type="predicted"/>
<dbReference type="Proteomes" id="UP000248395">
    <property type="component" value="Unassembled WGS sequence"/>
</dbReference>
<keyword evidence="6 11" id="KW-0732">Signal</keyword>
<organism evidence="13 14">
    <name type="scientific">Aquitalea magnusonii</name>
    <dbReference type="NCBI Taxonomy" id="332411"/>
    <lineage>
        <taxon>Bacteria</taxon>
        <taxon>Pseudomonadati</taxon>
        <taxon>Pseudomonadota</taxon>
        <taxon>Betaproteobacteria</taxon>
        <taxon>Neisseriales</taxon>
        <taxon>Chromobacteriaceae</taxon>
        <taxon>Aquitalea</taxon>
    </lineage>
</organism>
<dbReference type="EMBL" id="QJKC01000016">
    <property type="protein sequence ID" value="PXX42903.1"/>
    <property type="molecule type" value="Genomic_DNA"/>
</dbReference>